<reference evidence="1" key="1">
    <citation type="submission" date="2016-07" db="EMBL/GenBank/DDBJ databases">
        <title>De novo transcriptome assembly of four accessions of the metal hyperaccumulator plant Noccaea caerulescens.</title>
        <authorList>
            <person name="Blande D."/>
            <person name="Halimaa P."/>
            <person name="Tervahauta A.I."/>
            <person name="Aarts M.G."/>
            <person name="Karenlampi S.O."/>
        </authorList>
    </citation>
    <scope>NUCLEOTIDE SEQUENCE</scope>
</reference>
<dbReference type="PANTHER" id="PTHR33067:SF31">
    <property type="entry name" value="RNA-DIRECTED DNA POLYMERASE"/>
    <property type="match status" value="1"/>
</dbReference>
<dbReference type="AlphaFoldDB" id="A0A1J3FFM8"/>
<sequence>MSLALAKDLGFKYFKEPKVRVEFADLSSMEPYGVLEDVMLEIGERHVPTDFQIMVWEASKRNQLILGTPFLATAGAIINYMRNQLTLGHVRQDVFFPSINFKQAPSAVKLPPEISTFMPEEGA</sequence>
<dbReference type="PANTHER" id="PTHR33067">
    <property type="entry name" value="RNA-DIRECTED DNA POLYMERASE-RELATED"/>
    <property type="match status" value="1"/>
</dbReference>
<protein>
    <submittedName>
        <fullName evidence="1">Uncharacterized protein</fullName>
    </submittedName>
</protein>
<proteinExistence type="predicted"/>
<evidence type="ECO:0000313" key="1">
    <source>
        <dbReference type="EMBL" id="JAU42687.1"/>
    </source>
</evidence>
<dbReference type="Gene3D" id="2.40.70.10">
    <property type="entry name" value="Acid Proteases"/>
    <property type="match status" value="1"/>
</dbReference>
<organism evidence="1">
    <name type="scientific">Noccaea caerulescens</name>
    <name type="common">Alpine penny-cress</name>
    <name type="synonym">Thlaspi caerulescens</name>
    <dbReference type="NCBI Taxonomy" id="107243"/>
    <lineage>
        <taxon>Eukaryota</taxon>
        <taxon>Viridiplantae</taxon>
        <taxon>Streptophyta</taxon>
        <taxon>Embryophyta</taxon>
        <taxon>Tracheophyta</taxon>
        <taxon>Spermatophyta</taxon>
        <taxon>Magnoliopsida</taxon>
        <taxon>eudicotyledons</taxon>
        <taxon>Gunneridae</taxon>
        <taxon>Pentapetalae</taxon>
        <taxon>rosids</taxon>
        <taxon>malvids</taxon>
        <taxon>Brassicales</taxon>
        <taxon>Brassicaceae</taxon>
        <taxon>Coluteocarpeae</taxon>
        <taxon>Noccaea</taxon>
    </lineage>
</organism>
<dbReference type="InterPro" id="IPR021109">
    <property type="entry name" value="Peptidase_aspartic_dom_sf"/>
</dbReference>
<dbReference type="EMBL" id="GEVK01010145">
    <property type="protein sequence ID" value="JAU42687.1"/>
    <property type="molecule type" value="Transcribed_RNA"/>
</dbReference>
<accession>A0A1J3FFM8</accession>
<dbReference type="EMBL" id="GEVL01008391">
    <property type="protein sequence ID" value="JAU68950.1"/>
    <property type="molecule type" value="Transcribed_RNA"/>
</dbReference>
<evidence type="ECO:0000313" key="2">
    <source>
        <dbReference type="EMBL" id="JAU68950.1"/>
    </source>
</evidence>
<gene>
    <name evidence="1" type="ORF">LC_TR8913_c3_g1_i1_g.32114</name>
    <name evidence="2" type="ORF">LE_TR2898_c10_g1_i1_g.7995</name>
</gene>
<name>A0A1J3FFM8_NOCCA</name>